<dbReference type="EMBL" id="JAODOP010000004">
    <property type="protein sequence ID" value="MEF3833517.1"/>
    <property type="molecule type" value="Genomic_DNA"/>
</dbReference>
<keyword evidence="1" id="KW-0472">Membrane</keyword>
<gene>
    <name evidence="2" type="ORF">N1F79_10275</name>
</gene>
<feature type="transmembrane region" description="Helical" evidence="1">
    <location>
        <begin position="181"/>
        <end position="198"/>
    </location>
</feature>
<keyword evidence="1" id="KW-0812">Transmembrane</keyword>
<protein>
    <submittedName>
        <fullName evidence="2">Uncharacterized protein</fullName>
    </submittedName>
</protein>
<name>A0ABU7XUH1_9FLAO</name>
<reference evidence="2 3" key="1">
    <citation type="submission" date="2022-09" db="EMBL/GenBank/DDBJ databases">
        <title>Genome sequencing of Flavivirga sp. MEBiC05379.</title>
        <authorList>
            <person name="Oh H.-M."/>
            <person name="Kwon K.K."/>
            <person name="Park M.J."/>
            <person name="Yang S.-H."/>
        </authorList>
    </citation>
    <scope>NUCLEOTIDE SEQUENCE [LARGE SCALE GENOMIC DNA]</scope>
    <source>
        <strain evidence="2 3">MEBiC05379</strain>
    </source>
</reference>
<feature type="transmembrane region" description="Helical" evidence="1">
    <location>
        <begin position="70"/>
        <end position="89"/>
    </location>
</feature>
<dbReference type="Proteomes" id="UP001337305">
    <property type="component" value="Unassembled WGS sequence"/>
</dbReference>
<keyword evidence="1" id="KW-1133">Transmembrane helix</keyword>
<accession>A0ABU7XUH1</accession>
<keyword evidence="3" id="KW-1185">Reference proteome</keyword>
<evidence type="ECO:0000313" key="2">
    <source>
        <dbReference type="EMBL" id="MEF3833517.1"/>
    </source>
</evidence>
<dbReference type="RefSeq" id="WP_303305860.1">
    <property type="nucleotide sequence ID" value="NZ_JAODOP010000004.1"/>
</dbReference>
<organism evidence="2 3">
    <name type="scientific">Flavivirga spongiicola</name>
    <dbReference type="NCBI Taxonomy" id="421621"/>
    <lineage>
        <taxon>Bacteria</taxon>
        <taxon>Pseudomonadati</taxon>
        <taxon>Bacteroidota</taxon>
        <taxon>Flavobacteriia</taxon>
        <taxon>Flavobacteriales</taxon>
        <taxon>Flavobacteriaceae</taxon>
        <taxon>Flavivirga</taxon>
    </lineage>
</organism>
<feature type="transmembrane region" description="Helical" evidence="1">
    <location>
        <begin position="145"/>
        <end position="169"/>
    </location>
</feature>
<evidence type="ECO:0000313" key="3">
    <source>
        <dbReference type="Proteomes" id="UP001337305"/>
    </source>
</evidence>
<feature type="transmembrane region" description="Helical" evidence="1">
    <location>
        <begin position="109"/>
        <end position="133"/>
    </location>
</feature>
<comment type="caution">
    <text evidence="2">The sequence shown here is derived from an EMBL/GenBank/DDBJ whole genome shotgun (WGS) entry which is preliminary data.</text>
</comment>
<evidence type="ECO:0000256" key="1">
    <source>
        <dbReference type="SAM" id="Phobius"/>
    </source>
</evidence>
<feature type="transmembrane region" description="Helical" evidence="1">
    <location>
        <begin position="7"/>
        <end position="27"/>
    </location>
</feature>
<sequence>MKRKNIPLMLVGFTLIFIALLSFWNIIFDFPVMQKYKQGIISYDELKKNESLYQKDFYKYLINSKRTWKSVFFLVGGFTIGLIGQKISFREMISSLKKDLFTFRWDREVKSVLLTSLILISLLIPIQLLLSFVASNYDWDFINKYGSFTLVIIGLIPSSIVGISSVIYSYRNEKKLNYQEIINIIITIIMGAIVFYNGKAISDFLIQTLA</sequence>
<proteinExistence type="predicted"/>